<evidence type="ECO:0000313" key="3">
    <source>
        <dbReference type="Proteomes" id="UP001516400"/>
    </source>
</evidence>
<sequence>RKIVGILKKHLTEARTIGKKAIIKGERLIIGDKSYTAEKLEEKITKSNGSAQELKSTTKESSGTTQVEAKNQLKQGARMGGRQGRTFSGL</sequence>
<accession>A0ABD2NMH3</accession>
<keyword evidence="3" id="KW-1185">Reference proteome</keyword>
<feature type="compositionally biased region" description="Polar residues" evidence="1">
    <location>
        <begin position="47"/>
        <end position="74"/>
    </location>
</feature>
<dbReference type="Proteomes" id="UP001516400">
    <property type="component" value="Unassembled WGS sequence"/>
</dbReference>
<comment type="caution">
    <text evidence="2">The sequence shown here is derived from an EMBL/GenBank/DDBJ whole genome shotgun (WGS) entry which is preliminary data.</text>
</comment>
<feature type="non-terminal residue" evidence="2">
    <location>
        <position position="90"/>
    </location>
</feature>
<gene>
    <name evidence="2" type="ORF">HHI36_017439</name>
</gene>
<proteinExistence type="predicted"/>
<feature type="region of interest" description="Disordered" evidence="1">
    <location>
        <begin position="47"/>
        <end position="90"/>
    </location>
</feature>
<dbReference type="EMBL" id="JABFTP020000124">
    <property type="protein sequence ID" value="KAL3279933.1"/>
    <property type="molecule type" value="Genomic_DNA"/>
</dbReference>
<dbReference type="AlphaFoldDB" id="A0ABD2NMH3"/>
<feature type="non-terminal residue" evidence="2">
    <location>
        <position position="1"/>
    </location>
</feature>
<organism evidence="2 3">
    <name type="scientific">Cryptolaemus montrouzieri</name>
    <dbReference type="NCBI Taxonomy" id="559131"/>
    <lineage>
        <taxon>Eukaryota</taxon>
        <taxon>Metazoa</taxon>
        <taxon>Ecdysozoa</taxon>
        <taxon>Arthropoda</taxon>
        <taxon>Hexapoda</taxon>
        <taxon>Insecta</taxon>
        <taxon>Pterygota</taxon>
        <taxon>Neoptera</taxon>
        <taxon>Endopterygota</taxon>
        <taxon>Coleoptera</taxon>
        <taxon>Polyphaga</taxon>
        <taxon>Cucujiformia</taxon>
        <taxon>Coccinelloidea</taxon>
        <taxon>Coccinellidae</taxon>
        <taxon>Scymninae</taxon>
        <taxon>Scymnini</taxon>
        <taxon>Cryptolaemus</taxon>
    </lineage>
</organism>
<name>A0ABD2NMH3_9CUCU</name>
<evidence type="ECO:0000256" key="1">
    <source>
        <dbReference type="SAM" id="MobiDB-lite"/>
    </source>
</evidence>
<reference evidence="2 3" key="1">
    <citation type="journal article" date="2021" name="BMC Biol.">
        <title>Horizontally acquired antibacterial genes associated with adaptive radiation of ladybird beetles.</title>
        <authorList>
            <person name="Li H.S."/>
            <person name="Tang X.F."/>
            <person name="Huang Y.H."/>
            <person name="Xu Z.Y."/>
            <person name="Chen M.L."/>
            <person name="Du X.Y."/>
            <person name="Qiu B.Y."/>
            <person name="Chen P.T."/>
            <person name="Zhang W."/>
            <person name="Slipinski A."/>
            <person name="Escalona H.E."/>
            <person name="Waterhouse R.M."/>
            <person name="Zwick A."/>
            <person name="Pang H."/>
        </authorList>
    </citation>
    <scope>NUCLEOTIDE SEQUENCE [LARGE SCALE GENOMIC DNA]</scope>
    <source>
        <strain evidence="2">SYSU2018</strain>
    </source>
</reference>
<evidence type="ECO:0000313" key="2">
    <source>
        <dbReference type="EMBL" id="KAL3279933.1"/>
    </source>
</evidence>
<protein>
    <submittedName>
        <fullName evidence="2">Uncharacterized protein</fullName>
    </submittedName>
</protein>